<keyword evidence="2" id="KW-0813">Transport</keyword>
<feature type="domain" description="RCK N-terminal" evidence="7">
    <location>
        <begin position="1"/>
        <end position="121"/>
    </location>
</feature>
<dbReference type="PANTHER" id="PTHR43833">
    <property type="entry name" value="POTASSIUM CHANNEL PROTEIN 2-RELATED-RELATED"/>
    <property type="match status" value="1"/>
</dbReference>
<dbReference type="PROSITE" id="PS51202">
    <property type="entry name" value="RCK_C"/>
    <property type="match status" value="1"/>
</dbReference>
<sequence length="451" mass="50391">MKIVIAGAGEVGYNLIERLSKEPVQLFVVDTNPVVLKRLQDQFGVTTDLSNVVDSRFLSRSHLKDADLFLAITNSDETNMIACKIASAAGVGKTVCRIRTVHLEGAKKAESLQSLGIDHIINPVELVADELFKGVMTPNLIESHAFDEGRLFLYGYRIQTYCQFFNQTVEEVKGQLEPYGILPALLLRQGRCFLPKLAQRLEEHDVLYFLCPLQKHTTLREIMGYARAAAKKKRVMINGGGHIGFRLAKRLEETHHQVKVIERDAFRSQNIAGRLSKALVLHFDGTELKSLKSEGLTDTDFFLSVTSSEQINLTACLLAKVNSHARAICLVMQQEWLPIVEEGTLIDRAVSPRILTARHLSRFIRGDRVEASFSVAHTEVLQIHLNANCPLLGKTLAELDLGDASAVGLVAREGQYHSPRPNFKLQNQDLVLLLVHRLDRAKVLELFGRAF</sequence>
<dbReference type="NCBIfam" id="NF007039">
    <property type="entry name" value="PRK09496.3-2"/>
    <property type="match status" value="1"/>
</dbReference>
<comment type="caution">
    <text evidence="9">The sequence shown here is derived from an EMBL/GenBank/DDBJ whole genome shotgun (WGS) entry which is preliminary data.</text>
</comment>
<evidence type="ECO:0000256" key="2">
    <source>
        <dbReference type="ARBA" id="ARBA00022448"/>
    </source>
</evidence>
<dbReference type="InterPro" id="IPR006037">
    <property type="entry name" value="RCK_C"/>
</dbReference>
<dbReference type="GO" id="GO:0015079">
    <property type="term" value="F:potassium ion transmembrane transporter activity"/>
    <property type="evidence" value="ECO:0007669"/>
    <property type="project" value="InterPro"/>
</dbReference>
<keyword evidence="5" id="KW-0520">NAD</keyword>
<evidence type="ECO:0000313" key="9">
    <source>
        <dbReference type="EMBL" id="OGH04851.1"/>
    </source>
</evidence>
<dbReference type="InterPro" id="IPR003148">
    <property type="entry name" value="RCK_N"/>
</dbReference>
<reference evidence="9 10" key="1">
    <citation type="journal article" date="2016" name="Nat. Commun.">
        <title>Thousands of microbial genomes shed light on interconnected biogeochemical processes in an aquifer system.</title>
        <authorList>
            <person name="Anantharaman K."/>
            <person name="Brown C.T."/>
            <person name="Hug L.A."/>
            <person name="Sharon I."/>
            <person name="Castelle C.J."/>
            <person name="Probst A.J."/>
            <person name="Thomas B.C."/>
            <person name="Singh A."/>
            <person name="Wilkins M.J."/>
            <person name="Karaoz U."/>
            <person name="Brodie E.L."/>
            <person name="Williams K.H."/>
            <person name="Hubbard S.S."/>
            <person name="Banfield J.F."/>
        </authorList>
    </citation>
    <scope>NUCLEOTIDE SEQUENCE [LARGE SCALE GENOMIC DNA]</scope>
</reference>
<feature type="domain" description="RCK C-terminal" evidence="8">
    <location>
        <begin position="368"/>
        <end position="449"/>
    </location>
</feature>
<evidence type="ECO:0000256" key="4">
    <source>
        <dbReference type="ARBA" id="ARBA00022958"/>
    </source>
</evidence>
<evidence type="ECO:0000256" key="3">
    <source>
        <dbReference type="ARBA" id="ARBA00022538"/>
    </source>
</evidence>
<dbReference type="InterPro" id="IPR006036">
    <property type="entry name" value="K_uptake_TrkA"/>
</dbReference>
<dbReference type="PRINTS" id="PR00335">
    <property type="entry name" value="KUPTAKETRKA"/>
</dbReference>
<dbReference type="InterPro" id="IPR036291">
    <property type="entry name" value="NAD(P)-bd_dom_sf"/>
</dbReference>
<dbReference type="Gene3D" id="3.40.50.720">
    <property type="entry name" value="NAD(P)-binding Rossmann-like Domain"/>
    <property type="match status" value="2"/>
</dbReference>
<dbReference type="Gene3D" id="3.30.70.1450">
    <property type="entry name" value="Regulator of K+ conductance, C-terminal domain"/>
    <property type="match status" value="2"/>
</dbReference>
<evidence type="ECO:0000259" key="8">
    <source>
        <dbReference type="PROSITE" id="PS51202"/>
    </source>
</evidence>
<keyword evidence="6" id="KW-0406">Ion transport</keyword>
<proteinExistence type="predicted"/>
<keyword evidence="3" id="KW-0633">Potassium transport</keyword>
<dbReference type="EMBL" id="MFNF01000001">
    <property type="protein sequence ID" value="OGH04851.1"/>
    <property type="molecule type" value="Genomic_DNA"/>
</dbReference>
<dbReference type="InterPro" id="IPR050721">
    <property type="entry name" value="Trk_Ktr_HKT_K-transport"/>
</dbReference>
<name>A0A1F6H399_9PROT</name>
<evidence type="ECO:0000256" key="5">
    <source>
        <dbReference type="ARBA" id="ARBA00023027"/>
    </source>
</evidence>
<dbReference type="GO" id="GO:0005886">
    <property type="term" value="C:plasma membrane"/>
    <property type="evidence" value="ECO:0007669"/>
    <property type="project" value="InterPro"/>
</dbReference>
<dbReference type="AlphaFoldDB" id="A0A1F6H399"/>
<dbReference type="InterPro" id="IPR036721">
    <property type="entry name" value="RCK_C_sf"/>
</dbReference>
<evidence type="ECO:0000313" key="10">
    <source>
        <dbReference type="Proteomes" id="UP000177583"/>
    </source>
</evidence>
<evidence type="ECO:0000256" key="1">
    <source>
        <dbReference type="ARBA" id="ARBA00017378"/>
    </source>
</evidence>
<protein>
    <recommendedName>
        <fullName evidence="1">Trk system potassium uptake protein TrkA</fullName>
    </recommendedName>
</protein>
<organism evidence="9 10">
    <name type="scientific">Candidatus Lambdaproteobacteria bacterium RIFOXYD2_FULL_56_26</name>
    <dbReference type="NCBI Taxonomy" id="1817773"/>
    <lineage>
        <taxon>Bacteria</taxon>
        <taxon>Pseudomonadati</taxon>
        <taxon>Pseudomonadota</taxon>
        <taxon>Candidatus Lambdaproteobacteria</taxon>
    </lineage>
</organism>
<dbReference type="Pfam" id="PF02080">
    <property type="entry name" value="TrkA_C"/>
    <property type="match status" value="1"/>
</dbReference>
<evidence type="ECO:0000256" key="6">
    <source>
        <dbReference type="ARBA" id="ARBA00023065"/>
    </source>
</evidence>
<gene>
    <name evidence="9" type="ORF">A2557_07660</name>
</gene>
<dbReference type="PANTHER" id="PTHR43833:SF5">
    <property type="entry name" value="TRK SYSTEM POTASSIUM UPTAKE PROTEIN TRKA"/>
    <property type="match status" value="1"/>
</dbReference>
<evidence type="ECO:0000259" key="7">
    <source>
        <dbReference type="PROSITE" id="PS51201"/>
    </source>
</evidence>
<dbReference type="PROSITE" id="PS51201">
    <property type="entry name" value="RCK_N"/>
    <property type="match status" value="1"/>
</dbReference>
<dbReference type="SUPFAM" id="SSF51735">
    <property type="entry name" value="NAD(P)-binding Rossmann-fold domains"/>
    <property type="match status" value="2"/>
</dbReference>
<dbReference type="Pfam" id="PF02254">
    <property type="entry name" value="TrkA_N"/>
    <property type="match status" value="2"/>
</dbReference>
<keyword evidence="4" id="KW-0630">Potassium</keyword>
<dbReference type="SUPFAM" id="SSF116726">
    <property type="entry name" value="TrkA C-terminal domain-like"/>
    <property type="match status" value="2"/>
</dbReference>
<dbReference type="Proteomes" id="UP000177583">
    <property type="component" value="Unassembled WGS sequence"/>
</dbReference>
<accession>A0A1F6H399</accession>